<dbReference type="PANTHER" id="PTHR31989">
    <property type="entry name" value="NAC DOMAIN-CONTAINING PROTEIN 82-RELATED"/>
    <property type="match status" value="1"/>
</dbReference>
<reference evidence="9" key="1">
    <citation type="submission" date="2013-09" db="EMBL/GenBank/DDBJ databases">
        <title>Corchorus olitorius genome sequencing.</title>
        <authorList>
            <person name="Alam M."/>
            <person name="Haque M.S."/>
            <person name="Islam M.S."/>
            <person name="Emdad E.M."/>
            <person name="Islam M.M."/>
            <person name="Ahmed B."/>
            <person name="Halim A."/>
            <person name="Hossen Q.M.M."/>
            <person name="Hossain M.Z."/>
            <person name="Ahmed R."/>
            <person name="Khan M.M."/>
            <person name="Islam R."/>
            <person name="Rashid M.M."/>
            <person name="Khan S.A."/>
            <person name="Rahman M.S."/>
            <person name="Alam M."/>
            <person name="Yahiya A.S."/>
            <person name="Khan M.S."/>
            <person name="Azam M.S."/>
            <person name="Haque T."/>
            <person name="Lashkar M.Z.H."/>
            <person name="Akhand A.I."/>
            <person name="Morshed G."/>
            <person name="Roy S."/>
            <person name="Uddin K.S."/>
            <person name="Rabeya T."/>
            <person name="Hossain A.S."/>
            <person name="Chowdhury A."/>
            <person name="Snigdha A.R."/>
            <person name="Mortoza M.S."/>
            <person name="Matin S.A."/>
            <person name="Hoque S.M.E."/>
            <person name="Islam M.K."/>
            <person name="Roy D.K."/>
            <person name="Haider R."/>
            <person name="Moosa M.M."/>
            <person name="Elias S.M."/>
            <person name="Hasan A.M."/>
            <person name="Jahan S."/>
            <person name="Shafiuddin M."/>
            <person name="Mahmood N."/>
            <person name="Shommy N.S."/>
        </authorList>
    </citation>
    <scope>NUCLEOTIDE SEQUENCE [LARGE SCALE GENOMIC DNA]</scope>
    <source>
        <strain evidence="9">cv. O-4</strain>
    </source>
</reference>
<accession>A0A1R3IIF5</accession>
<dbReference type="AlphaFoldDB" id="A0A1R3IIF5"/>
<dbReference type="Proteomes" id="UP000187203">
    <property type="component" value="Unassembled WGS sequence"/>
</dbReference>
<keyword evidence="4" id="KW-0804">Transcription</keyword>
<keyword evidence="2" id="KW-0805">Transcription regulation</keyword>
<evidence type="ECO:0000259" key="7">
    <source>
        <dbReference type="PROSITE" id="PS51005"/>
    </source>
</evidence>
<dbReference type="PROSITE" id="PS51005">
    <property type="entry name" value="NAC"/>
    <property type="match status" value="1"/>
</dbReference>
<dbReference type="STRING" id="93759.A0A1R3IIF5"/>
<protein>
    <submittedName>
        <fullName evidence="8">No apical meristem (NAM) protein</fullName>
    </submittedName>
</protein>
<comment type="subcellular location">
    <subcellularLocation>
        <location evidence="1">Nucleus</location>
    </subcellularLocation>
</comment>
<evidence type="ECO:0000256" key="5">
    <source>
        <dbReference type="ARBA" id="ARBA00023242"/>
    </source>
</evidence>
<dbReference type="SUPFAM" id="SSF101941">
    <property type="entry name" value="NAC domain"/>
    <property type="match status" value="1"/>
</dbReference>
<proteinExistence type="predicted"/>
<feature type="domain" description="NAC" evidence="7">
    <location>
        <begin position="8"/>
        <end position="150"/>
    </location>
</feature>
<dbReference type="Gene3D" id="2.170.150.80">
    <property type="entry name" value="NAC domain"/>
    <property type="match status" value="1"/>
</dbReference>
<evidence type="ECO:0000256" key="6">
    <source>
        <dbReference type="SAM" id="MobiDB-lite"/>
    </source>
</evidence>
<evidence type="ECO:0000256" key="4">
    <source>
        <dbReference type="ARBA" id="ARBA00023163"/>
    </source>
</evidence>
<dbReference type="Pfam" id="PF02365">
    <property type="entry name" value="NAM"/>
    <property type="match status" value="1"/>
</dbReference>
<dbReference type="GO" id="GO:0006355">
    <property type="term" value="P:regulation of DNA-templated transcription"/>
    <property type="evidence" value="ECO:0007669"/>
    <property type="project" value="InterPro"/>
</dbReference>
<dbReference type="GO" id="GO:0003677">
    <property type="term" value="F:DNA binding"/>
    <property type="evidence" value="ECO:0007669"/>
    <property type="project" value="UniProtKB-KW"/>
</dbReference>
<keyword evidence="3" id="KW-0238">DNA-binding</keyword>
<comment type="caution">
    <text evidence="8">The sequence shown here is derived from an EMBL/GenBank/DDBJ whole genome shotgun (WGS) entry which is preliminary data.</text>
</comment>
<dbReference type="InterPro" id="IPR036093">
    <property type="entry name" value="NAC_dom_sf"/>
</dbReference>
<evidence type="ECO:0000313" key="8">
    <source>
        <dbReference type="EMBL" id="OMO82378.1"/>
    </source>
</evidence>
<keyword evidence="5" id="KW-0539">Nucleus</keyword>
<dbReference type="GO" id="GO:0005634">
    <property type="term" value="C:nucleus"/>
    <property type="evidence" value="ECO:0007669"/>
    <property type="project" value="UniProtKB-SubCell"/>
</dbReference>
<feature type="region of interest" description="Disordered" evidence="6">
    <location>
        <begin position="455"/>
        <end position="477"/>
    </location>
</feature>
<evidence type="ECO:0000313" key="9">
    <source>
        <dbReference type="Proteomes" id="UP000187203"/>
    </source>
</evidence>
<organism evidence="8 9">
    <name type="scientific">Corchorus olitorius</name>
    <dbReference type="NCBI Taxonomy" id="93759"/>
    <lineage>
        <taxon>Eukaryota</taxon>
        <taxon>Viridiplantae</taxon>
        <taxon>Streptophyta</taxon>
        <taxon>Embryophyta</taxon>
        <taxon>Tracheophyta</taxon>
        <taxon>Spermatophyta</taxon>
        <taxon>Magnoliopsida</taxon>
        <taxon>eudicotyledons</taxon>
        <taxon>Gunneridae</taxon>
        <taxon>Pentapetalae</taxon>
        <taxon>rosids</taxon>
        <taxon>malvids</taxon>
        <taxon>Malvales</taxon>
        <taxon>Malvaceae</taxon>
        <taxon>Grewioideae</taxon>
        <taxon>Apeibeae</taxon>
        <taxon>Corchorus</taxon>
    </lineage>
</organism>
<name>A0A1R3IIF5_9ROSI</name>
<dbReference type="OrthoDB" id="966019at2759"/>
<dbReference type="InterPro" id="IPR003441">
    <property type="entry name" value="NAC-dom"/>
</dbReference>
<keyword evidence="9" id="KW-1185">Reference proteome</keyword>
<evidence type="ECO:0000256" key="2">
    <source>
        <dbReference type="ARBA" id="ARBA00023015"/>
    </source>
</evidence>
<gene>
    <name evidence="8" type="ORF">COLO4_23069</name>
</gene>
<dbReference type="EMBL" id="AWUE01018151">
    <property type="protein sequence ID" value="OMO82378.1"/>
    <property type="molecule type" value="Genomic_DNA"/>
</dbReference>
<evidence type="ECO:0000256" key="1">
    <source>
        <dbReference type="ARBA" id="ARBA00004123"/>
    </source>
</evidence>
<sequence length="477" mass="53952">MEIINSDNIVGYRFHPTDKELVDHYLYNKVLERDGLVEAINEVKGLCNKDPWDLPGCSKLESIDQVWYFFSRRKENKRVKRTTENGYWKVTGKPRHVKGKNGTAAKRTLVFYKGRFPNGKGTPWVMHEYIFTSTLLENKEGIFLCKLKNKEERDNTSSSEVFQPSLVADEVTPQSSPMFDPDEILAILEEPDRDEARNFSPALQLLMHEEELPQEFAYWYEFSDGHISNSSELNDESWITYLTDEVYPDERSNKQVVESEDCSLASDGMGMTLPGESRKRSRFENGGQCGAIGNEECQATYEQVANASSMLCEHAGLKKIHAMAMANAPNVTITAVENEPHGRDKMLSVHNDSKEMDAPSVDPAVAVRCVFHIGLVESLDYPPATNFYDPQHQECSEILIEQEEDPKRISKQGKISGKTASLDKAKDVKQQVTAANLPQKENAIMESDMKLKTAKQTNGKTSLQMQWKESAASDEKE</sequence>
<evidence type="ECO:0000256" key="3">
    <source>
        <dbReference type="ARBA" id="ARBA00023125"/>
    </source>
</evidence>
<feature type="compositionally biased region" description="Polar residues" evidence="6">
    <location>
        <begin position="455"/>
        <end position="467"/>
    </location>
</feature>